<dbReference type="Proteomes" id="UP000618754">
    <property type="component" value="Unassembled WGS sequence"/>
</dbReference>
<comment type="caution">
    <text evidence="1">The sequence shown here is derived from an EMBL/GenBank/DDBJ whole genome shotgun (WGS) entry which is preliminary data.</text>
</comment>
<dbReference type="EMBL" id="JACWMW010000001">
    <property type="protein sequence ID" value="MBD1383755.1"/>
    <property type="molecule type" value="Genomic_DNA"/>
</dbReference>
<accession>A0ABR7WZI7</accession>
<dbReference type="RefSeq" id="WP_191173675.1">
    <property type="nucleotide sequence ID" value="NZ_JACWMW010000001.1"/>
</dbReference>
<evidence type="ECO:0000313" key="1">
    <source>
        <dbReference type="EMBL" id="MBD1383755.1"/>
    </source>
</evidence>
<proteinExistence type="predicted"/>
<name>A0ABR7WZI7_9SPHI</name>
<protein>
    <recommendedName>
        <fullName evidence="3">PAS domain-containing protein</fullName>
    </recommendedName>
</protein>
<organism evidence="1 2">
    <name type="scientific">Mucilaginibacter rigui</name>
    <dbReference type="NCBI Taxonomy" id="534635"/>
    <lineage>
        <taxon>Bacteria</taxon>
        <taxon>Pseudomonadati</taxon>
        <taxon>Bacteroidota</taxon>
        <taxon>Sphingobacteriia</taxon>
        <taxon>Sphingobacteriales</taxon>
        <taxon>Sphingobacteriaceae</taxon>
        <taxon>Mucilaginibacter</taxon>
    </lineage>
</organism>
<reference evidence="1 2" key="1">
    <citation type="submission" date="2020-09" db="EMBL/GenBank/DDBJ databases">
        <title>Novel species of Mucilaginibacter isolated from a glacier on the Tibetan Plateau.</title>
        <authorList>
            <person name="Liu Q."/>
            <person name="Xin Y.-H."/>
        </authorList>
    </citation>
    <scope>NUCLEOTIDE SEQUENCE [LARGE SCALE GENOMIC DNA]</scope>
    <source>
        <strain evidence="1 2">CGMCC 1.13878</strain>
    </source>
</reference>
<gene>
    <name evidence="1" type="ORF">IDJ75_00575</name>
</gene>
<sequence length="129" mass="13913">MSTETTSTNDPDGTIPVDIARDWAENWRTYLSTSSSEFIARSFLIPIIDFQNILLYNPDAEAVRAFIGLESATDPLSAKLMLVPVENGQEVLVKAIVGGGLGDSQSNIYDFTKACPPECPVTVGDTLDA</sequence>
<keyword evidence="2" id="KW-1185">Reference proteome</keyword>
<evidence type="ECO:0008006" key="3">
    <source>
        <dbReference type="Google" id="ProtNLM"/>
    </source>
</evidence>
<evidence type="ECO:0000313" key="2">
    <source>
        <dbReference type="Proteomes" id="UP000618754"/>
    </source>
</evidence>